<gene>
    <name evidence="2" type="ORF">C492_00050</name>
</gene>
<dbReference type="Proteomes" id="UP000011531">
    <property type="component" value="Unassembled WGS sequence"/>
</dbReference>
<feature type="transmembrane region" description="Helical" evidence="1">
    <location>
        <begin position="123"/>
        <end position="145"/>
    </location>
</feature>
<organism evidence="2 3">
    <name type="scientific">Natronococcus jeotgali DSM 18795</name>
    <dbReference type="NCBI Taxonomy" id="1227498"/>
    <lineage>
        <taxon>Archaea</taxon>
        <taxon>Methanobacteriati</taxon>
        <taxon>Methanobacteriota</taxon>
        <taxon>Stenosarchaea group</taxon>
        <taxon>Halobacteria</taxon>
        <taxon>Halobacteriales</taxon>
        <taxon>Natrialbaceae</taxon>
        <taxon>Natronococcus</taxon>
    </lineage>
</organism>
<sequence>MLQTAFRHMKMWYGAQPNQTMTDDSSTDRTMLQTALLAVLREADTVREDLKRLRSDEMDSTQAQNDGWSGTLERFVTPARGLVLAAITTLLFSQSVLAQEGGGSGTNICNEGFGLLIFDVQMMAWQVIIGALFAVFLLGIVLRAVPLFTGATAMGSLMMIGPIVGVLAFLFFVQFIDIALGYAGGPGIGEGCSPFV</sequence>
<keyword evidence="3" id="KW-1185">Reference proteome</keyword>
<keyword evidence="1" id="KW-0472">Membrane</keyword>
<dbReference type="EMBL" id="AOIA01000005">
    <property type="protein sequence ID" value="ELY67397.1"/>
    <property type="molecule type" value="Genomic_DNA"/>
</dbReference>
<evidence type="ECO:0000313" key="3">
    <source>
        <dbReference type="Proteomes" id="UP000011531"/>
    </source>
</evidence>
<protein>
    <submittedName>
        <fullName evidence="2">Uncharacterized protein</fullName>
    </submittedName>
</protein>
<accession>L9Y103</accession>
<reference evidence="2 3" key="1">
    <citation type="journal article" date="2014" name="PLoS Genet.">
        <title>Phylogenetically driven sequencing of extremely halophilic archaea reveals strategies for static and dynamic osmo-response.</title>
        <authorList>
            <person name="Becker E.A."/>
            <person name="Seitzer P.M."/>
            <person name="Tritt A."/>
            <person name="Larsen D."/>
            <person name="Krusor M."/>
            <person name="Yao A.I."/>
            <person name="Wu D."/>
            <person name="Madern D."/>
            <person name="Eisen J.A."/>
            <person name="Darling A.E."/>
            <person name="Facciotti M.T."/>
        </authorList>
    </citation>
    <scope>NUCLEOTIDE SEQUENCE [LARGE SCALE GENOMIC DNA]</scope>
    <source>
        <strain evidence="2 3">DSM 18795</strain>
    </source>
</reference>
<feature type="transmembrane region" description="Helical" evidence="1">
    <location>
        <begin position="157"/>
        <end position="176"/>
    </location>
</feature>
<dbReference type="AlphaFoldDB" id="L9Y103"/>
<evidence type="ECO:0000256" key="1">
    <source>
        <dbReference type="SAM" id="Phobius"/>
    </source>
</evidence>
<comment type="caution">
    <text evidence="2">The sequence shown here is derived from an EMBL/GenBank/DDBJ whole genome shotgun (WGS) entry which is preliminary data.</text>
</comment>
<proteinExistence type="predicted"/>
<keyword evidence="1" id="KW-1133">Transmembrane helix</keyword>
<name>L9Y103_9EURY</name>
<keyword evidence="1" id="KW-0812">Transmembrane</keyword>
<evidence type="ECO:0000313" key="2">
    <source>
        <dbReference type="EMBL" id="ELY67397.1"/>
    </source>
</evidence>